<accession>A0ABV0V9V2</accession>
<name>A0ABV0V9V2_9TELE</name>
<organism evidence="1 2">
    <name type="scientific">Ilyodon furcidens</name>
    <name type="common">goldbreast splitfin</name>
    <dbReference type="NCBI Taxonomy" id="33524"/>
    <lineage>
        <taxon>Eukaryota</taxon>
        <taxon>Metazoa</taxon>
        <taxon>Chordata</taxon>
        <taxon>Craniata</taxon>
        <taxon>Vertebrata</taxon>
        <taxon>Euteleostomi</taxon>
        <taxon>Actinopterygii</taxon>
        <taxon>Neopterygii</taxon>
        <taxon>Teleostei</taxon>
        <taxon>Neoteleostei</taxon>
        <taxon>Acanthomorphata</taxon>
        <taxon>Ovalentaria</taxon>
        <taxon>Atherinomorphae</taxon>
        <taxon>Cyprinodontiformes</taxon>
        <taxon>Goodeidae</taxon>
        <taxon>Ilyodon</taxon>
    </lineage>
</organism>
<dbReference type="EMBL" id="JAHRIQ010104281">
    <property type="protein sequence ID" value="MEQ2254103.1"/>
    <property type="molecule type" value="Genomic_DNA"/>
</dbReference>
<gene>
    <name evidence="1" type="ORF">ILYODFUR_000306</name>
</gene>
<proteinExistence type="predicted"/>
<sequence>LAGCVLERVEDACRDLRSHYEELNACITAFIWFFSLFGETKVGPTIRTHAWDFHDLP</sequence>
<comment type="caution">
    <text evidence="1">The sequence shown here is derived from an EMBL/GenBank/DDBJ whole genome shotgun (WGS) entry which is preliminary data.</text>
</comment>
<evidence type="ECO:0000313" key="2">
    <source>
        <dbReference type="Proteomes" id="UP001482620"/>
    </source>
</evidence>
<keyword evidence="2" id="KW-1185">Reference proteome</keyword>
<dbReference type="Proteomes" id="UP001482620">
    <property type="component" value="Unassembled WGS sequence"/>
</dbReference>
<feature type="non-terminal residue" evidence="1">
    <location>
        <position position="1"/>
    </location>
</feature>
<evidence type="ECO:0000313" key="1">
    <source>
        <dbReference type="EMBL" id="MEQ2254103.1"/>
    </source>
</evidence>
<reference evidence="1 2" key="1">
    <citation type="submission" date="2021-06" db="EMBL/GenBank/DDBJ databases">
        <authorList>
            <person name="Palmer J.M."/>
        </authorList>
    </citation>
    <scope>NUCLEOTIDE SEQUENCE [LARGE SCALE GENOMIC DNA]</scope>
    <source>
        <strain evidence="2">if_2019</strain>
        <tissue evidence="1">Muscle</tissue>
    </source>
</reference>
<protein>
    <submittedName>
        <fullName evidence="1">Uncharacterized protein</fullName>
    </submittedName>
</protein>